<dbReference type="Pfam" id="PF07791">
    <property type="entry name" value="Imm11"/>
    <property type="match status" value="1"/>
</dbReference>
<dbReference type="Proteomes" id="UP000186437">
    <property type="component" value="Unassembled WGS sequence"/>
</dbReference>
<feature type="domain" description="Immunity MXAN-0049 protein" evidence="1">
    <location>
        <begin position="26"/>
        <end position="140"/>
    </location>
</feature>
<sequence length="144" mass="16771">MVFYYSYAKGWEFYETVINAFSLLTIRTDVKEALVENGITNVQYIPVIIEDIDTGEQNTDYYVVNFLTKLDAVNLDNSQFYYNPKYNSYSFLGNCIYFNSNIIDGVDIFIDIKASMSIFVSEKVKQIFKDNNWQTMNFTQLGLV</sequence>
<dbReference type="AlphaFoldDB" id="A0A1Q8EEJ5"/>
<dbReference type="RefSeq" id="WP_075098741.1">
    <property type="nucleotide sequence ID" value="NZ_MSJL01000009.1"/>
</dbReference>
<organism evidence="2 4">
    <name type="scientific">Streptococcus acidominimus</name>
    <dbReference type="NCBI Taxonomy" id="1326"/>
    <lineage>
        <taxon>Bacteria</taxon>
        <taxon>Bacillati</taxon>
        <taxon>Bacillota</taxon>
        <taxon>Bacilli</taxon>
        <taxon>Lactobacillales</taxon>
        <taxon>Streptococcaceae</taxon>
        <taxon>Streptococcus</taxon>
    </lineage>
</organism>
<evidence type="ECO:0000313" key="3">
    <source>
        <dbReference type="EMBL" id="SUN06681.1"/>
    </source>
</evidence>
<keyword evidence="4" id="KW-1185">Reference proteome</keyword>
<reference evidence="3 5" key="3">
    <citation type="submission" date="2018-06" db="EMBL/GenBank/DDBJ databases">
        <authorList>
            <consortium name="Pathogen Informatics"/>
            <person name="Doyle S."/>
        </authorList>
    </citation>
    <scope>NUCLEOTIDE SEQUENCE [LARGE SCALE GENOMIC DNA]</scope>
    <source>
        <strain evidence="3 5">NCTC12957</strain>
    </source>
</reference>
<gene>
    <name evidence="2" type="ORF">BU200_02910</name>
    <name evidence="3" type="ORF">NCTC12957_00763</name>
</gene>
<proteinExistence type="predicted"/>
<dbReference type="EMBL" id="MSJL01000009">
    <property type="protein sequence ID" value="OLF50218.1"/>
    <property type="molecule type" value="Genomic_DNA"/>
</dbReference>
<accession>A0A1Q8EEJ5</accession>
<protein>
    <recommendedName>
        <fullName evidence="1">Immunity MXAN-0049 protein domain-containing protein</fullName>
    </recommendedName>
</protein>
<name>A0A1Q8EEJ5_STRAI</name>
<evidence type="ECO:0000313" key="4">
    <source>
        <dbReference type="Proteomes" id="UP000186437"/>
    </source>
</evidence>
<evidence type="ECO:0000259" key="1">
    <source>
        <dbReference type="Pfam" id="PF07791"/>
    </source>
</evidence>
<reference evidence="2" key="2">
    <citation type="submission" date="2016-12" db="EMBL/GenBank/DDBJ databases">
        <authorList>
            <person name="Song W.-J."/>
            <person name="Kurnit D.M."/>
        </authorList>
    </citation>
    <scope>NUCLEOTIDE SEQUENCE [LARGE SCALE GENOMIC DNA]</scope>
    <source>
        <strain evidence="2">ATCC 51725</strain>
    </source>
</reference>
<evidence type="ECO:0000313" key="5">
    <source>
        <dbReference type="Proteomes" id="UP000255213"/>
    </source>
</evidence>
<evidence type="ECO:0000313" key="2">
    <source>
        <dbReference type="EMBL" id="OLF50218.1"/>
    </source>
</evidence>
<dbReference type="Proteomes" id="UP000255213">
    <property type="component" value="Unassembled WGS sequence"/>
</dbReference>
<reference evidence="4" key="1">
    <citation type="submission" date="2016-12" db="EMBL/GenBank/DDBJ databases">
        <authorList>
            <person name="Gulvik C.A."/>
        </authorList>
    </citation>
    <scope>NUCLEOTIDE SEQUENCE [LARGE SCALE GENOMIC DNA]</scope>
    <source>
        <strain evidence="4">ATCC 51725</strain>
    </source>
</reference>
<dbReference type="InterPro" id="IPR012433">
    <property type="entry name" value="Imm11"/>
</dbReference>
<dbReference type="EMBL" id="UHEN01000001">
    <property type="protein sequence ID" value="SUN06681.1"/>
    <property type="molecule type" value="Genomic_DNA"/>
</dbReference>